<dbReference type="AlphaFoldDB" id="A0A814Z860"/>
<protein>
    <recommendedName>
        <fullName evidence="6">G_PROTEIN_RECEP_F1_2 domain-containing protein</fullName>
    </recommendedName>
</protein>
<dbReference type="Proteomes" id="UP000663828">
    <property type="component" value="Unassembled WGS sequence"/>
</dbReference>
<dbReference type="Proteomes" id="UP000663852">
    <property type="component" value="Unassembled WGS sequence"/>
</dbReference>
<keyword evidence="1" id="KW-0472">Membrane</keyword>
<keyword evidence="4" id="KW-1185">Reference proteome</keyword>
<comment type="caution">
    <text evidence="2">The sequence shown here is derived from an EMBL/GenBank/DDBJ whole genome shotgun (WGS) entry which is preliminary data.</text>
</comment>
<keyword evidence="1" id="KW-0812">Transmembrane</keyword>
<evidence type="ECO:0008006" key="6">
    <source>
        <dbReference type="Google" id="ProtNLM"/>
    </source>
</evidence>
<gene>
    <name evidence="2" type="ORF">EDS130_LOCUS27348</name>
    <name evidence="3" type="ORF">XAT740_LOCUS34921</name>
</gene>
<keyword evidence="1" id="KW-1133">Transmembrane helix</keyword>
<dbReference type="CDD" id="cd00637">
    <property type="entry name" value="7tm_classA_rhodopsin-like"/>
    <property type="match status" value="1"/>
</dbReference>
<evidence type="ECO:0000313" key="5">
    <source>
        <dbReference type="Proteomes" id="UP000663852"/>
    </source>
</evidence>
<evidence type="ECO:0000313" key="4">
    <source>
        <dbReference type="Proteomes" id="UP000663828"/>
    </source>
</evidence>
<dbReference type="Gene3D" id="1.20.1070.10">
    <property type="entry name" value="Rhodopsin 7-helix transmembrane proteins"/>
    <property type="match status" value="1"/>
</dbReference>
<sequence length="287" mass="33489">MRNIYYKLAQEKAVTESDIAISFSVRFWLFLITDILAILCSSFNLYHLLFDRTLRQALHNHIIIVLLFAGLIYQLTTVPLMLYYFYCGNGWILTLSPTFARLWTFVDYTCYATQIIGFAWACIERHILIFHQQWLATRKKRFFLHYLATIIVFTYCFIFFFVYILFPACEGIINPSPFNGVPVPCTLSESFLGKWDTICHGIIATFTIVIASSALLFRVLWQKIRLNRAIQWRKALRRHRKDQDSGGRILSFPTAGTYRIRQHPTAGFCRIQQHMTTTTITYGTSVN</sequence>
<dbReference type="EMBL" id="CAJNOJ010000171">
    <property type="protein sequence ID" value="CAF1238855.1"/>
    <property type="molecule type" value="Genomic_DNA"/>
</dbReference>
<dbReference type="SUPFAM" id="SSF81321">
    <property type="entry name" value="Family A G protein-coupled receptor-like"/>
    <property type="match status" value="1"/>
</dbReference>
<dbReference type="EMBL" id="CAJNOR010003454">
    <property type="protein sequence ID" value="CAF1415662.1"/>
    <property type="molecule type" value="Genomic_DNA"/>
</dbReference>
<organism evidence="2 5">
    <name type="scientific">Adineta ricciae</name>
    <name type="common">Rotifer</name>
    <dbReference type="NCBI Taxonomy" id="249248"/>
    <lineage>
        <taxon>Eukaryota</taxon>
        <taxon>Metazoa</taxon>
        <taxon>Spiralia</taxon>
        <taxon>Gnathifera</taxon>
        <taxon>Rotifera</taxon>
        <taxon>Eurotatoria</taxon>
        <taxon>Bdelloidea</taxon>
        <taxon>Adinetida</taxon>
        <taxon>Adinetidae</taxon>
        <taxon>Adineta</taxon>
    </lineage>
</organism>
<name>A0A814Z860_ADIRI</name>
<proteinExistence type="predicted"/>
<feature type="transmembrane region" description="Helical" evidence="1">
    <location>
        <begin position="143"/>
        <end position="166"/>
    </location>
</feature>
<feature type="transmembrane region" description="Helical" evidence="1">
    <location>
        <begin position="62"/>
        <end position="85"/>
    </location>
</feature>
<feature type="transmembrane region" description="Helical" evidence="1">
    <location>
        <begin position="27"/>
        <end position="50"/>
    </location>
</feature>
<evidence type="ECO:0000313" key="3">
    <source>
        <dbReference type="EMBL" id="CAF1415662.1"/>
    </source>
</evidence>
<evidence type="ECO:0000256" key="1">
    <source>
        <dbReference type="SAM" id="Phobius"/>
    </source>
</evidence>
<feature type="transmembrane region" description="Helical" evidence="1">
    <location>
        <begin position="201"/>
        <end position="221"/>
    </location>
</feature>
<accession>A0A814Z860</accession>
<feature type="transmembrane region" description="Helical" evidence="1">
    <location>
        <begin position="105"/>
        <end position="123"/>
    </location>
</feature>
<reference evidence="2" key="1">
    <citation type="submission" date="2021-02" db="EMBL/GenBank/DDBJ databases">
        <authorList>
            <person name="Nowell W R."/>
        </authorList>
    </citation>
    <scope>NUCLEOTIDE SEQUENCE</scope>
</reference>
<evidence type="ECO:0000313" key="2">
    <source>
        <dbReference type="EMBL" id="CAF1238855.1"/>
    </source>
</evidence>